<feature type="transmembrane region" description="Helical" evidence="1">
    <location>
        <begin position="78"/>
        <end position="98"/>
    </location>
</feature>
<feature type="transmembrane region" description="Helical" evidence="1">
    <location>
        <begin position="104"/>
        <end position="122"/>
    </location>
</feature>
<dbReference type="PROSITE" id="PS51257">
    <property type="entry name" value="PROKAR_LIPOPROTEIN"/>
    <property type="match status" value="1"/>
</dbReference>
<keyword evidence="1" id="KW-0812">Transmembrane</keyword>
<dbReference type="EMBL" id="DVNG01000063">
    <property type="protein sequence ID" value="HIU50241.1"/>
    <property type="molecule type" value="Genomic_DNA"/>
</dbReference>
<gene>
    <name evidence="2" type="ORF">IAD22_04435</name>
</gene>
<dbReference type="Proteomes" id="UP000824118">
    <property type="component" value="Unassembled WGS sequence"/>
</dbReference>
<feature type="transmembrane region" description="Helical" evidence="1">
    <location>
        <begin position="134"/>
        <end position="161"/>
    </location>
</feature>
<accession>A0A9D1S7X3</accession>
<comment type="caution">
    <text evidence="2">The sequence shown here is derived from an EMBL/GenBank/DDBJ whole genome shotgun (WGS) entry which is preliminary data.</text>
</comment>
<dbReference type="Gene3D" id="1.10.1760.20">
    <property type="match status" value="1"/>
</dbReference>
<feature type="transmembrane region" description="Helical" evidence="1">
    <location>
        <begin position="43"/>
        <end position="66"/>
    </location>
</feature>
<dbReference type="Pfam" id="PF07456">
    <property type="entry name" value="Hpre_diP_synt_I"/>
    <property type="match status" value="1"/>
</dbReference>
<dbReference type="InterPro" id="IPR014535">
    <property type="entry name" value="Hpre_diP_synt_I"/>
</dbReference>
<proteinExistence type="predicted"/>
<organism evidence="2 3">
    <name type="scientific">Candidatus Limousia pullorum</name>
    <dbReference type="NCBI Taxonomy" id="2840860"/>
    <lineage>
        <taxon>Bacteria</taxon>
        <taxon>Bacillati</taxon>
        <taxon>Bacillota</taxon>
        <taxon>Clostridia</taxon>
        <taxon>Eubacteriales</taxon>
        <taxon>Oscillospiraceae</taxon>
        <taxon>Oscillospiraceae incertae sedis</taxon>
        <taxon>Candidatus Limousia</taxon>
    </lineage>
</organism>
<keyword evidence="1" id="KW-0472">Membrane</keyword>
<evidence type="ECO:0000256" key="1">
    <source>
        <dbReference type="SAM" id="Phobius"/>
    </source>
</evidence>
<sequence>MKKKNLTLNLTQNALMCACAIVLSIFESFIPDLPFIIPGMKPGLANIVTMTAIEGFGFSSALYVTVAKSAFVLITRGFTAFLMSFSGGLASMLVMYLLLKNKAFSFGCIGTGIAGAFTHNIAQLAMASLLTDTLIFFYLPIISLISFVTGTITGTAVYFILPPVLNALKKDKNSAKYT</sequence>
<feature type="transmembrane region" description="Helical" evidence="1">
    <location>
        <begin position="12"/>
        <end position="31"/>
    </location>
</feature>
<dbReference type="InterPro" id="IPR010898">
    <property type="entry name" value="Hpre_diP_synth_I"/>
</dbReference>
<evidence type="ECO:0000313" key="3">
    <source>
        <dbReference type="Proteomes" id="UP000824118"/>
    </source>
</evidence>
<evidence type="ECO:0000313" key="2">
    <source>
        <dbReference type="EMBL" id="HIU50241.1"/>
    </source>
</evidence>
<reference evidence="2" key="1">
    <citation type="submission" date="2020-10" db="EMBL/GenBank/DDBJ databases">
        <authorList>
            <person name="Gilroy R."/>
        </authorList>
    </citation>
    <scope>NUCLEOTIDE SEQUENCE</scope>
    <source>
        <strain evidence="2">ChiGjej1B1-1684</strain>
    </source>
</reference>
<name>A0A9D1S7X3_9FIRM</name>
<protein>
    <submittedName>
        <fullName evidence="2">Gx transporter family protein</fullName>
    </submittedName>
</protein>
<dbReference type="AlphaFoldDB" id="A0A9D1S7X3"/>
<reference evidence="2" key="2">
    <citation type="journal article" date="2021" name="PeerJ">
        <title>Extensive microbial diversity within the chicken gut microbiome revealed by metagenomics and culture.</title>
        <authorList>
            <person name="Gilroy R."/>
            <person name="Ravi A."/>
            <person name="Getino M."/>
            <person name="Pursley I."/>
            <person name="Horton D.L."/>
            <person name="Alikhan N.F."/>
            <person name="Baker D."/>
            <person name="Gharbi K."/>
            <person name="Hall N."/>
            <person name="Watson M."/>
            <person name="Adriaenssens E.M."/>
            <person name="Foster-Nyarko E."/>
            <person name="Jarju S."/>
            <person name="Secka A."/>
            <person name="Antonio M."/>
            <person name="Oren A."/>
            <person name="Chaudhuri R.R."/>
            <person name="La Ragione R."/>
            <person name="Hildebrand F."/>
            <person name="Pallen M.J."/>
        </authorList>
    </citation>
    <scope>NUCLEOTIDE SEQUENCE</scope>
    <source>
        <strain evidence="2">ChiGjej1B1-1684</strain>
    </source>
</reference>
<keyword evidence="1" id="KW-1133">Transmembrane helix</keyword>
<dbReference type="PIRSF" id="PIRSF027391">
    <property type="entry name" value="Hpre_diP_synt_I"/>
    <property type="match status" value="1"/>
</dbReference>